<evidence type="ECO:0000256" key="1">
    <source>
        <dbReference type="ARBA" id="ARBA00010759"/>
    </source>
</evidence>
<accession>A0ABW3IDL9</accession>
<dbReference type="Proteomes" id="UP001597100">
    <property type="component" value="Unassembled WGS sequence"/>
</dbReference>
<dbReference type="EC" id="3.5.1.88" evidence="4"/>
<dbReference type="Gene3D" id="3.90.45.10">
    <property type="entry name" value="Peptide deformylase"/>
    <property type="match status" value="1"/>
</dbReference>
<dbReference type="PANTHER" id="PTHR10458:SF22">
    <property type="entry name" value="PEPTIDE DEFORMYLASE"/>
    <property type="match status" value="1"/>
</dbReference>
<keyword evidence="2 4" id="KW-0479">Metal-binding</keyword>
<gene>
    <name evidence="4 5" type="primary">def</name>
    <name evidence="5" type="ORF">ACFQ1G_04870</name>
</gene>
<keyword evidence="4" id="KW-0408">Iron</keyword>
<keyword evidence="6" id="KW-1185">Reference proteome</keyword>
<evidence type="ECO:0000313" key="5">
    <source>
        <dbReference type="EMBL" id="MFD0976118.1"/>
    </source>
</evidence>
<feature type="active site" evidence="4">
    <location>
        <position position="148"/>
    </location>
</feature>
<dbReference type="RefSeq" id="WP_380737166.1">
    <property type="nucleotide sequence ID" value="NZ_JBHTJP010000032.1"/>
</dbReference>
<feature type="binding site" evidence="4">
    <location>
        <position position="147"/>
    </location>
    <ligand>
        <name>Fe cation</name>
        <dbReference type="ChEBI" id="CHEBI:24875"/>
    </ligand>
</feature>
<dbReference type="NCBIfam" id="NF001159">
    <property type="entry name" value="PRK00150.1-3"/>
    <property type="match status" value="1"/>
</dbReference>
<evidence type="ECO:0000313" key="6">
    <source>
        <dbReference type="Proteomes" id="UP001597100"/>
    </source>
</evidence>
<dbReference type="HAMAP" id="MF_00163">
    <property type="entry name" value="Pep_deformylase"/>
    <property type="match status" value="1"/>
</dbReference>
<dbReference type="InterPro" id="IPR036821">
    <property type="entry name" value="Peptide_deformylase_sf"/>
</dbReference>
<protein>
    <recommendedName>
        <fullName evidence="4">Peptide deformylase</fullName>
        <shortName evidence="4">PDF</shortName>
        <ecNumber evidence="4">3.5.1.88</ecNumber>
    </recommendedName>
    <alternativeName>
        <fullName evidence="4">Polypeptide deformylase</fullName>
    </alternativeName>
</protein>
<dbReference type="GO" id="GO:0042586">
    <property type="term" value="F:peptide deformylase activity"/>
    <property type="evidence" value="ECO:0007669"/>
    <property type="project" value="UniProtKB-EC"/>
</dbReference>
<dbReference type="Pfam" id="PF01327">
    <property type="entry name" value="Pep_deformylase"/>
    <property type="match status" value="1"/>
</dbReference>
<organism evidence="5 6">
    <name type="scientific">Salinimicrobium gaetbulicola</name>
    <dbReference type="NCBI Taxonomy" id="999702"/>
    <lineage>
        <taxon>Bacteria</taxon>
        <taxon>Pseudomonadati</taxon>
        <taxon>Bacteroidota</taxon>
        <taxon>Flavobacteriia</taxon>
        <taxon>Flavobacteriales</taxon>
        <taxon>Flavobacteriaceae</taxon>
        <taxon>Salinimicrobium</taxon>
    </lineage>
</organism>
<feature type="binding site" evidence="4">
    <location>
        <position position="151"/>
    </location>
    <ligand>
        <name>Fe cation</name>
        <dbReference type="ChEBI" id="CHEBI:24875"/>
    </ligand>
</feature>
<feature type="binding site" evidence="4">
    <location>
        <position position="105"/>
    </location>
    <ligand>
        <name>Fe cation</name>
        <dbReference type="ChEBI" id="CHEBI:24875"/>
    </ligand>
</feature>
<name>A0ABW3IDL9_9FLAO</name>
<evidence type="ECO:0000256" key="4">
    <source>
        <dbReference type="HAMAP-Rule" id="MF_00163"/>
    </source>
</evidence>
<dbReference type="CDD" id="cd00487">
    <property type="entry name" value="Pep_deformylase"/>
    <property type="match status" value="1"/>
</dbReference>
<dbReference type="EMBL" id="JBHTJP010000032">
    <property type="protein sequence ID" value="MFD0976118.1"/>
    <property type="molecule type" value="Genomic_DNA"/>
</dbReference>
<comment type="caution">
    <text evidence="5">The sequence shown here is derived from an EMBL/GenBank/DDBJ whole genome shotgun (WGS) entry which is preliminary data.</text>
</comment>
<evidence type="ECO:0000256" key="2">
    <source>
        <dbReference type="ARBA" id="ARBA00022723"/>
    </source>
</evidence>
<comment type="function">
    <text evidence="4">Removes the formyl group from the N-terminal Met of newly synthesized proteins. Requires at least a dipeptide for an efficient rate of reaction. N-terminal L-methionine is a prerequisite for activity but the enzyme has broad specificity at other positions.</text>
</comment>
<reference evidence="6" key="1">
    <citation type="journal article" date="2019" name="Int. J. Syst. Evol. Microbiol.">
        <title>The Global Catalogue of Microorganisms (GCM) 10K type strain sequencing project: providing services to taxonomists for standard genome sequencing and annotation.</title>
        <authorList>
            <consortium name="The Broad Institute Genomics Platform"/>
            <consortium name="The Broad Institute Genome Sequencing Center for Infectious Disease"/>
            <person name="Wu L."/>
            <person name="Ma J."/>
        </authorList>
    </citation>
    <scope>NUCLEOTIDE SEQUENCE [LARGE SCALE GENOMIC DNA]</scope>
    <source>
        <strain evidence="6">CCUG 60898</strain>
    </source>
</reference>
<dbReference type="SUPFAM" id="SSF56420">
    <property type="entry name" value="Peptide deformylase"/>
    <property type="match status" value="1"/>
</dbReference>
<dbReference type="NCBIfam" id="TIGR00079">
    <property type="entry name" value="pept_deformyl"/>
    <property type="match status" value="1"/>
</dbReference>
<comment type="cofactor">
    <cofactor evidence="4">
        <name>Fe(2+)</name>
        <dbReference type="ChEBI" id="CHEBI:29033"/>
    </cofactor>
    <text evidence="4">Binds 1 Fe(2+) ion.</text>
</comment>
<sequence>MVLPIIAYGDPVLRKKGKEISKDYPKLKELIDNMWETMYGAYGVGLAAPQVGLPIRLFMIDTSPFAEDEDLSPEEKKQLEGLKKVFINPTILEEEGDEWAFNEGCLSIPDVREDVFRKPDITIEYYDEDFNKHTEEYTGLAARVIQHEYDHIEGILFTDKLSSLKKRLIKSKLANISKGKINVDYRMRFPEAKKAR</sequence>
<proteinExistence type="inferred from homology"/>
<dbReference type="PRINTS" id="PR01576">
    <property type="entry name" value="PDEFORMYLASE"/>
</dbReference>
<dbReference type="InterPro" id="IPR023635">
    <property type="entry name" value="Peptide_deformylase"/>
</dbReference>
<evidence type="ECO:0000256" key="3">
    <source>
        <dbReference type="ARBA" id="ARBA00022801"/>
    </source>
</evidence>
<dbReference type="PANTHER" id="PTHR10458">
    <property type="entry name" value="PEPTIDE DEFORMYLASE"/>
    <property type="match status" value="1"/>
</dbReference>
<comment type="catalytic activity">
    <reaction evidence="4">
        <text>N-terminal N-formyl-L-methionyl-[peptide] + H2O = N-terminal L-methionyl-[peptide] + formate</text>
        <dbReference type="Rhea" id="RHEA:24420"/>
        <dbReference type="Rhea" id="RHEA-COMP:10639"/>
        <dbReference type="Rhea" id="RHEA-COMP:10640"/>
        <dbReference type="ChEBI" id="CHEBI:15377"/>
        <dbReference type="ChEBI" id="CHEBI:15740"/>
        <dbReference type="ChEBI" id="CHEBI:49298"/>
        <dbReference type="ChEBI" id="CHEBI:64731"/>
        <dbReference type="EC" id="3.5.1.88"/>
    </reaction>
</comment>
<keyword evidence="4" id="KW-0648">Protein biosynthesis</keyword>
<keyword evidence="3 4" id="KW-0378">Hydrolase</keyword>
<comment type="similarity">
    <text evidence="1 4">Belongs to the polypeptide deformylase family.</text>
</comment>
<dbReference type="PIRSF" id="PIRSF004749">
    <property type="entry name" value="Pep_def"/>
    <property type="match status" value="1"/>
</dbReference>